<dbReference type="GO" id="GO:0004722">
    <property type="term" value="F:protein serine/threonine phosphatase activity"/>
    <property type="evidence" value="ECO:0007669"/>
    <property type="project" value="InterPro"/>
</dbReference>
<name>A0AAQ3NT79_VIGMU</name>
<dbReference type="PANTHER" id="PTHR47992">
    <property type="entry name" value="PROTEIN PHOSPHATASE"/>
    <property type="match status" value="1"/>
</dbReference>
<dbReference type="Gene3D" id="3.60.40.10">
    <property type="entry name" value="PPM-type phosphatase domain"/>
    <property type="match status" value="1"/>
</dbReference>
<feature type="domain" description="PPM-type phosphatase" evidence="1">
    <location>
        <begin position="26"/>
        <end position="75"/>
    </location>
</feature>
<dbReference type="Proteomes" id="UP001374535">
    <property type="component" value="Chromosome 4"/>
</dbReference>
<dbReference type="SUPFAM" id="SSF81606">
    <property type="entry name" value="PP2C-like"/>
    <property type="match status" value="1"/>
</dbReference>
<dbReference type="Pfam" id="PF00481">
    <property type="entry name" value="PP2C"/>
    <property type="match status" value="1"/>
</dbReference>
<reference evidence="2 3" key="1">
    <citation type="journal article" date="2023" name="Life. Sci Alliance">
        <title>Evolutionary insights into 3D genome organization and epigenetic landscape of Vigna mungo.</title>
        <authorList>
            <person name="Junaid A."/>
            <person name="Singh B."/>
            <person name="Bhatia S."/>
        </authorList>
    </citation>
    <scope>NUCLEOTIDE SEQUENCE [LARGE SCALE GENOMIC DNA]</scope>
    <source>
        <strain evidence="2">Urdbean</strain>
    </source>
</reference>
<organism evidence="2 3">
    <name type="scientific">Vigna mungo</name>
    <name type="common">Black gram</name>
    <name type="synonym">Phaseolus mungo</name>
    <dbReference type="NCBI Taxonomy" id="3915"/>
    <lineage>
        <taxon>Eukaryota</taxon>
        <taxon>Viridiplantae</taxon>
        <taxon>Streptophyta</taxon>
        <taxon>Embryophyta</taxon>
        <taxon>Tracheophyta</taxon>
        <taxon>Spermatophyta</taxon>
        <taxon>Magnoliopsida</taxon>
        <taxon>eudicotyledons</taxon>
        <taxon>Gunneridae</taxon>
        <taxon>Pentapetalae</taxon>
        <taxon>rosids</taxon>
        <taxon>fabids</taxon>
        <taxon>Fabales</taxon>
        <taxon>Fabaceae</taxon>
        <taxon>Papilionoideae</taxon>
        <taxon>50 kb inversion clade</taxon>
        <taxon>NPAAA clade</taxon>
        <taxon>indigoferoid/millettioid clade</taxon>
        <taxon>Phaseoleae</taxon>
        <taxon>Vigna</taxon>
    </lineage>
</organism>
<evidence type="ECO:0000259" key="1">
    <source>
        <dbReference type="Pfam" id="PF00481"/>
    </source>
</evidence>
<sequence length="115" mass="12763">MTIDHEPNTERGFIENKGGLVSNMPDAELLILASDGLWKVMANQEAIDIARRIKHPQKAAKKLIVEALDRDIEDKKPRALALSCTKVALKFVQRLALNGRGVSLNAILFFIVCLL</sequence>
<proteinExistence type="predicted"/>
<keyword evidence="3" id="KW-1185">Reference proteome</keyword>
<dbReference type="InterPro" id="IPR036457">
    <property type="entry name" value="PPM-type-like_dom_sf"/>
</dbReference>
<evidence type="ECO:0000313" key="2">
    <source>
        <dbReference type="EMBL" id="WVZ14033.1"/>
    </source>
</evidence>
<dbReference type="AlphaFoldDB" id="A0AAQ3NT79"/>
<dbReference type="EMBL" id="CP144697">
    <property type="protein sequence ID" value="WVZ14033.1"/>
    <property type="molecule type" value="Genomic_DNA"/>
</dbReference>
<dbReference type="InterPro" id="IPR015655">
    <property type="entry name" value="PP2C"/>
</dbReference>
<evidence type="ECO:0000313" key="3">
    <source>
        <dbReference type="Proteomes" id="UP001374535"/>
    </source>
</evidence>
<gene>
    <name evidence="2" type="ORF">V8G54_011599</name>
</gene>
<protein>
    <recommendedName>
        <fullName evidence="1">PPM-type phosphatase domain-containing protein</fullName>
    </recommendedName>
</protein>
<dbReference type="InterPro" id="IPR001932">
    <property type="entry name" value="PPM-type_phosphatase-like_dom"/>
</dbReference>
<accession>A0AAQ3NT79</accession>